<dbReference type="EMBL" id="JBFXLS010000075">
    <property type="protein sequence ID" value="KAL2819628.1"/>
    <property type="molecule type" value="Genomic_DNA"/>
</dbReference>
<reference evidence="1 2" key="1">
    <citation type="submission" date="2024-07" db="EMBL/GenBank/DDBJ databases">
        <title>Section-level genome sequencing and comparative genomics of Aspergillus sections Usti and Cavernicolus.</title>
        <authorList>
            <consortium name="Lawrence Berkeley National Laboratory"/>
            <person name="Nybo J.L."/>
            <person name="Vesth T.C."/>
            <person name="Theobald S."/>
            <person name="Frisvad J.C."/>
            <person name="Larsen T.O."/>
            <person name="Kjaerboelling I."/>
            <person name="Rothschild-Mancinelli K."/>
            <person name="Lyhne E.K."/>
            <person name="Kogle M.E."/>
            <person name="Barry K."/>
            <person name="Clum A."/>
            <person name="Na H."/>
            <person name="Ledsgaard L."/>
            <person name="Lin J."/>
            <person name="Lipzen A."/>
            <person name="Kuo A."/>
            <person name="Riley R."/>
            <person name="Mondo S."/>
            <person name="LaButti K."/>
            <person name="Haridas S."/>
            <person name="Pangalinan J."/>
            <person name="Salamov A.A."/>
            <person name="Simmons B.A."/>
            <person name="Magnuson J.K."/>
            <person name="Chen J."/>
            <person name="Drula E."/>
            <person name="Henrissat B."/>
            <person name="Wiebenga A."/>
            <person name="Lubbers R.J."/>
            <person name="Gomes A.C."/>
            <person name="Makela M.R."/>
            <person name="Stajich J."/>
            <person name="Grigoriev I.V."/>
            <person name="Mortensen U.H."/>
            <person name="De vries R.P."/>
            <person name="Baker S.E."/>
            <person name="Andersen M.R."/>
        </authorList>
    </citation>
    <scope>NUCLEOTIDE SEQUENCE [LARGE SCALE GENOMIC DNA]</scope>
    <source>
        <strain evidence="1 2">CBS 600.67</strain>
    </source>
</reference>
<organism evidence="1 2">
    <name type="scientific">Aspergillus cavernicola</name>
    <dbReference type="NCBI Taxonomy" id="176166"/>
    <lineage>
        <taxon>Eukaryota</taxon>
        <taxon>Fungi</taxon>
        <taxon>Dikarya</taxon>
        <taxon>Ascomycota</taxon>
        <taxon>Pezizomycotina</taxon>
        <taxon>Eurotiomycetes</taxon>
        <taxon>Eurotiomycetidae</taxon>
        <taxon>Eurotiales</taxon>
        <taxon>Aspergillaceae</taxon>
        <taxon>Aspergillus</taxon>
        <taxon>Aspergillus subgen. Nidulantes</taxon>
    </lineage>
</organism>
<dbReference type="Proteomes" id="UP001610335">
    <property type="component" value="Unassembled WGS sequence"/>
</dbReference>
<name>A0ABR4HY87_9EURO</name>
<proteinExistence type="predicted"/>
<sequence>MLASFVRSRVLICSKSKKALSLRDSSDTSNWQDTKDLIALIESTGAEGIKSGNSMAVLALARFRKATKDVDYVYGIMQVFGDECRVGETAPQAQHSSTHWERASEYAGDWRKLPPY</sequence>
<protein>
    <submittedName>
        <fullName evidence="1">Uncharacterized protein</fullName>
    </submittedName>
</protein>
<gene>
    <name evidence="1" type="ORF">BDW59DRAFT_151299</name>
</gene>
<evidence type="ECO:0000313" key="2">
    <source>
        <dbReference type="Proteomes" id="UP001610335"/>
    </source>
</evidence>
<accession>A0ABR4HY87</accession>
<evidence type="ECO:0000313" key="1">
    <source>
        <dbReference type="EMBL" id="KAL2819628.1"/>
    </source>
</evidence>
<keyword evidence="2" id="KW-1185">Reference proteome</keyword>
<comment type="caution">
    <text evidence="1">The sequence shown here is derived from an EMBL/GenBank/DDBJ whole genome shotgun (WGS) entry which is preliminary data.</text>
</comment>